<proteinExistence type="predicted"/>
<dbReference type="PRINTS" id="PR00455">
    <property type="entry name" value="HTHTETR"/>
</dbReference>
<dbReference type="Pfam" id="PF17926">
    <property type="entry name" value="TetR_C_21"/>
    <property type="match status" value="1"/>
</dbReference>
<sequence length="188" mass="20728">MAWNTEETRARLLAAGATQFAAKGYAGARIQGIANEAGISAERVYQYFGNKHGLYEAVLADRLSRLLDDIAIDGEGPEALGAYAGALFDRFRESPETARLLAWESLEMDEAASADRRRKMCADKKRGIRRAMPWACDRVAGEVLFSVTSLVLAEWNLVRLSDVMRDAATRRHAVIAHATAIARSTQRD</sequence>
<dbReference type="PROSITE" id="PS50977">
    <property type="entry name" value="HTH_TETR_2"/>
    <property type="match status" value="1"/>
</dbReference>
<keyword evidence="5" id="KW-1185">Reference proteome</keyword>
<dbReference type="InterPro" id="IPR009057">
    <property type="entry name" value="Homeodomain-like_sf"/>
</dbReference>
<keyword evidence="1 2" id="KW-0238">DNA-binding</keyword>
<dbReference type="PANTHER" id="PTHR30328:SF54">
    <property type="entry name" value="HTH-TYPE TRANSCRIPTIONAL REPRESSOR SCO4008"/>
    <property type="match status" value="1"/>
</dbReference>
<evidence type="ECO:0000256" key="1">
    <source>
        <dbReference type="ARBA" id="ARBA00023125"/>
    </source>
</evidence>
<reference evidence="4 5" key="1">
    <citation type="submission" date="2021-03" db="EMBL/GenBank/DDBJ databases">
        <title>Sequencing the genomes of 1000 actinobacteria strains.</title>
        <authorList>
            <person name="Klenk H.-P."/>
        </authorList>
    </citation>
    <scope>NUCLEOTIDE SEQUENCE [LARGE SCALE GENOMIC DNA]</scope>
    <source>
        <strain evidence="4 5">DSM 24221</strain>
    </source>
</reference>
<dbReference type="RefSeq" id="WP_165137218.1">
    <property type="nucleotide sequence ID" value="NZ_CP049253.1"/>
</dbReference>
<dbReference type="SUPFAM" id="SSF46689">
    <property type="entry name" value="Homeodomain-like"/>
    <property type="match status" value="1"/>
</dbReference>
<evidence type="ECO:0000256" key="2">
    <source>
        <dbReference type="PROSITE-ProRule" id="PRU00335"/>
    </source>
</evidence>
<dbReference type="Gene3D" id="1.10.357.10">
    <property type="entry name" value="Tetracycline Repressor, domain 2"/>
    <property type="match status" value="1"/>
</dbReference>
<evidence type="ECO:0000259" key="3">
    <source>
        <dbReference type="PROSITE" id="PS50977"/>
    </source>
</evidence>
<feature type="domain" description="HTH tetR-type" evidence="3">
    <location>
        <begin position="6"/>
        <end position="66"/>
    </location>
</feature>
<dbReference type="InterPro" id="IPR001647">
    <property type="entry name" value="HTH_TetR"/>
</dbReference>
<evidence type="ECO:0000313" key="5">
    <source>
        <dbReference type="Proteomes" id="UP001519362"/>
    </source>
</evidence>
<dbReference type="InterPro" id="IPR041467">
    <property type="entry name" value="Sco4008_C"/>
</dbReference>
<dbReference type="InterPro" id="IPR050109">
    <property type="entry name" value="HTH-type_TetR-like_transc_reg"/>
</dbReference>
<accession>A0ABS4ZFR8</accession>
<gene>
    <name evidence="4" type="ORF">JOF34_000700</name>
</gene>
<comment type="caution">
    <text evidence="4">The sequence shown here is derived from an EMBL/GenBank/DDBJ whole genome shotgun (WGS) entry which is preliminary data.</text>
</comment>
<feature type="DNA-binding region" description="H-T-H motif" evidence="2">
    <location>
        <begin position="29"/>
        <end position="48"/>
    </location>
</feature>
<dbReference type="InterPro" id="IPR036271">
    <property type="entry name" value="Tet_transcr_reg_TetR-rel_C_sf"/>
</dbReference>
<name>A0ABS4ZFR8_9MICO</name>
<organism evidence="4 5">
    <name type="scientific">Microbacterium amylolyticum</name>
    <dbReference type="NCBI Taxonomy" id="936337"/>
    <lineage>
        <taxon>Bacteria</taxon>
        <taxon>Bacillati</taxon>
        <taxon>Actinomycetota</taxon>
        <taxon>Actinomycetes</taxon>
        <taxon>Micrococcales</taxon>
        <taxon>Microbacteriaceae</taxon>
        <taxon>Microbacterium</taxon>
    </lineage>
</organism>
<dbReference type="SUPFAM" id="SSF48498">
    <property type="entry name" value="Tetracyclin repressor-like, C-terminal domain"/>
    <property type="match status" value="1"/>
</dbReference>
<protein>
    <submittedName>
        <fullName evidence="4">AcrR family transcriptional regulator</fullName>
    </submittedName>
</protein>
<dbReference type="Pfam" id="PF00440">
    <property type="entry name" value="TetR_N"/>
    <property type="match status" value="1"/>
</dbReference>
<evidence type="ECO:0000313" key="4">
    <source>
        <dbReference type="EMBL" id="MBP2436114.1"/>
    </source>
</evidence>
<dbReference type="PANTHER" id="PTHR30328">
    <property type="entry name" value="TRANSCRIPTIONAL REPRESSOR"/>
    <property type="match status" value="1"/>
</dbReference>
<dbReference type="Proteomes" id="UP001519362">
    <property type="component" value="Unassembled WGS sequence"/>
</dbReference>
<dbReference type="EMBL" id="JAGIOL010000001">
    <property type="protein sequence ID" value="MBP2436114.1"/>
    <property type="molecule type" value="Genomic_DNA"/>
</dbReference>